<dbReference type="Gene3D" id="2.80.10.50">
    <property type="match status" value="1"/>
</dbReference>
<dbReference type="InterPro" id="IPR000757">
    <property type="entry name" value="Beta-glucanase-like"/>
</dbReference>
<dbReference type="InterPro" id="IPR013320">
    <property type="entry name" value="ConA-like_dom_sf"/>
</dbReference>
<dbReference type="EMBL" id="LT899436">
    <property type="protein sequence ID" value="SNR15503.1"/>
    <property type="molecule type" value="Genomic_DNA"/>
</dbReference>
<protein>
    <recommendedName>
        <fullName evidence="5">GH16 domain-containing protein</fullName>
    </recommendedName>
</protein>
<dbReference type="InterPro" id="IPR035992">
    <property type="entry name" value="Ricin_B-like_lectins"/>
</dbReference>
<dbReference type="SUPFAM" id="SSF49899">
    <property type="entry name" value="Concanavalin A-like lectins/glucanases"/>
    <property type="match status" value="2"/>
</dbReference>
<evidence type="ECO:0000256" key="2">
    <source>
        <dbReference type="ARBA" id="ARBA00022729"/>
    </source>
</evidence>
<evidence type="ECO:0000256" key="4">
    <source>
        <dbReference type="SAM" id="SignalP"/>
    </source>
</evidence>
<name>A0A238U8I1_9FLAO</name>
<evidence type="ECO:0000313" key="7">
    <source>
        <dbReference type="Proteomes" id="UP000215214"/>
    </source>
</evidence>
<feature type="domain" description="GH16" evidence="5">
    <location>
        <begin position="26"/>
        <end position="391"/>
    </location>
</feature>
<dbReference type="Proteomes" id="UP000215214">
    <property type="component" value="Chromosome TJEJU"/>
</dbReference>
<proteinExistence type="inferred from homology"/>
<dbReference type="Pfam" id="PF18962">
    <property type="entry name" value="Por_Secre_tail"/>
    <property type="match status" value="1"/>
</dbReference>
<sequence>MSKSNPKKQLLFIALFLVFNVINAQLDFDNTPLPTRLGNINNWNLIENASDDFNYTFNPTNNNADFGPSGKPAKWNNFYHNSWDGPGATKWQRNHVAVSGGNLNIWASRRFFDAAKTNPYTKTFEFNGTNITRPETISGCITSKTRVKYPVFVEAELKVANSTLATDIWLLSPDDKEEIDIIECYGGTGDDGRNNFFSERVHLSHHVFRRPQNFADYQPSDWNSWYRQNGVSKWGGRVVRIGVYWKAPRILEYYIDGDLVRVLDDDAIASRLPDGTWQYTYPAGTQNGQLIRETTGQEAGFQKMVVSSTSNSFNQNNLNVAKNASNTSVIDPFNYLNNGQQFSREMDIIINVEDQSWQTAANRSPNNTEIQDFDNNLMLVDWIRVYKPVDNSGGDNGGSSDGSFYIENRQTGGRLSSNGTANFSSLQMTSSSTTVDTVKWSAIDAGGGYYYLQNKATGLFFRPVNNTNGSTIQQVPNTYRGAYTQWRRVNSSDDYFYLQNKATGMYFRPQNANIGSELQQRPTTWSGNWTQWQFIDTNTGTLSRTTTNIVENSKKDNIYLYPNPVKLGDQVVIKGTFKEATLSDISGKTILNMMKINKEESILSTSELSAGIYFITLDKTETHKLIVK</sequence>
<dbReference type="GO" id="GO:0005975">
    <property type="term" value="P:carbohydrate metabolic process"/>
    <property type="evidence" value="ECO:0007669"/>
    <property type="project" value="InterPro"/>
</dbReference>
<dbReference type="InterPro" id="IPR000772">
    <property type="entry name" value="Ricin_B_lectin"/>
</dbReference>
<dbReference type="PROSITE" id="PS51762">
    <property type="entry name" value="GH16_2"/>
    <property type="match status" value="1"/>
</dbReference>
<keyword evidence="2 4" id="KW-0732">Signal</keyword>
<dbReference type="Gene3D" id="2.60.120.200">
    <property type="match status" value="1"/>
</dbReference>
<keyword evidence="7" id="KW-1185">Reference proteome</keyword>
<evidence type="ECO:0000256" key="3">
    <source>
        <dbReference type="SAM" id="MobiDB-lite"/>
    </source>
</evidence>
<dbReference type="Pfam" id="PF14200">
    <property type="entry name" value="RicinB_lectin_2"/>
    <property type="match status" value="1"/>
</dbReference>
<reference evidence="6 7" key="1">
    <citation type="submission" date="2017-07" db="EMBL/GenBank/DDBJ databases">
        <authorList>
            <person name="Sun Z.S."/>
            <person name="Albrecht U."/>
            <person name="Echele G."/>
            <person name="Lee C.C."/>
        </authorList>
    </citation>
    <scope>NUCLEOTIDE SEQUENCE [LARGE SCALE GENOMIC DNA]</scope>
    <source>
        <strain evidence="7">type strain: KCTC 22618</strain>
    </source>
</reference>
<dbReference type="RefSeq" id="WP_095071328.1">
    <property type="nucleotide sequence ID" value="NZ_LT899436.1"/>
</dbReference>
<dbReference type="OrthoDB" id="9809583at2"/>
<dbReference type="AlphaFoldDB" id="A0A238U8I1"/>
<dbReference type="NCBIfam" id="TIGR04183">
    <property type="entry name" value="Por_Secre_tail"/>
    <property type="match status" value="1"/>
</dbReference>
<evidence type="ECO:0000256" key="1">
    <source>
        <dbReference type="ARBA" id="ARBA00006865"/>
    </source>
</evidence>
<feature type="region of interest" description="Disordered" evidence="3">
    <location>
        <begin position="390"/>
        <end position="411"/>
    </location>
</feature>
<dbReference type="SUPFAM" id="SSF50370">
    <property type="entry name" value="Ricin B-like lectins"/>
    <property type="match status" value="1"/>
</dbReference>
<gene>
    <name evidence="6" type="primary">agaQ</name>
    <name evidence="6" type="ORF">TJEJU_1794</name>
</gene>
<accession>A0A238U8I1</accession>
<comment type="similarity">
    <text evidence="1">Belongs to the glycosyl hydrolase 16 family.</text>
</comment>
<dbReference type="CDD" id="cd00161">
    <property type="entry name" value="beta-trefoil_Ricin-like"/>
    <property type="match status" value="1"/>
</dbReference>
<evidence type="ECO:0000259" key="5">
    <source>
        <dbReference type="PROSITE" id="PS51762"/>
    </source>
</evidence>
<organism evidence="6 7">
    <name type="scientific">Tenacibaculum jejuense</name>
    <dbReference type="NCBI Taxonomy" id="584609"/>
    <lineage>
        <taxon>Bacteria</taxon>
        <taxon>Pseudomonadati</taxon>
        <taxon>Bacteroidota</taxon>
        <taxon>Flavobacteriia</taxon>
        <taxon>Flavobacteriales</taxon>
        <taxon>Flavobacteriaceae</taxon>
        <taxon>Tenacibaculum</taxon>
    </lineage>
</organism>
<dbReference type="GO" id="GO:0004553">
    <property type="term" value="F:hydrolase activity, hydrolyzing O-glycosyl compounds"/>
    <property type="evidence" value="ECO:0007669"/>
    <property type="project" value="InterPro"/>
</dbReference>
<dbReference type="InterPro" id="IPR026444">
    <property type="entry name" value="Secre_tail"/>
</dbReference>
<feature type="signal peptide" evidence="4">
    <location>
        <begin position="1"/>
        <end position="24"/>
    </location>
</feature>
<evidence type="ECO:0000313" key="6">
    <source>
        <dbReference type="EMBL" id="SNR15503.1"/>
    </source>
</evidence>
<feature type="chain" id="PRO_5012308512" description="GH16 domain-containing protein" evidence="4">
    <location>
        <begin position="25"/>
        <end position="628"/>
    </location>
</feature>
<dbReference type="KEGG" id="tje:TJEJU_1794"/>